<comment type="caution">
    <text evidence="1">The sequence shown here is derived from an EMBL/GenBank/DDBJ whole genome shotgun (WGS) entry which is preliminary data.</text>
</comment>
<name>A0ACC2HMH8_DALPE</name>
<evidence type="ECO:0000313" key="1">
    <source>
        <dbReference type="EMBL" id="KAJ8017233.1"/>
    </source>
</evidence>
<dbReference type="Proteomes" id="UP001157502">
    <property type="component" value="Chromosome 1"/>
</dbReference>
<sequence>MEMLDVHHTQWTQVREYDQKIEQRAEKHKSLSGRNNTTSCRSPSRGLDIRWIKTELKHKRQEEFHRRRSVSPERASNPMRDNSCVICNTAMSETLWAKEMVTPKTETLWVKEMVTPKTETLVAKEMVTPKTETLWAKEMVTPKTETLWAKEMVTPKTETLWVKEMVTPKTETLGVKEMVTPKTETLKSERAKNTARFKDDSCVICDEAMTELLQMNHLPLPPPPAGQPLMPPPQSGIQKGTDESNRSKTTLTEASAQTEPGFVTVKESEVLQLADYLQEALWREEGLKRKLAVIQKSSSTLLLHTDNLWTTRCNEDLLKTNIRALESQLRVCLKKQKLPQDEVKAQALQMERQKEAYEGKALEVIQRATEEKKQALSQAETLEMLLQTAREEAARCQSQYEMMKERSEQLENTRKAGADQLLQLHNQLELVWGQEAGLREDLQVMQHVEEELRYNMAVLEEENQSLAHEVQKTKDASVVTQDFWGGPSTQSALWPENSEEVEENLALLDSFLEEQEEEKTEEVMEEAEEEGPSGNGDQVVEQLRQTQERLHLKEKECEELQGVLEATEAECQSFQIRLTQCREELRLLNQRHGSKKPGVCYLRFCVFFVLLLLTVGTAAIFWAWLPSFGDQVQQLYSTVVERIEDYLLQASSGQNPPCL</sequence>
<organism evidence="1 2">
    <name type="scientific">Dallia pectoralis</name>
    <name type="common">Alaska blackfish</name>
    <dbReference type="NCBI Taxonomy" id="75939"/>
    <lineage>
        <taxon>Eukaryota</taxon>
        <taxon>Metazoa</taxon>
        <taxon>Chordata</taxon>
        <taxon>Craniata</taxon>
        <taxon>Vertebrata</taxon>
        <taxon>Euteleostomi</taxon>
        <taxon>Actinopterygii</taxon>
        <taxon>Neopterygii</taxon>
        <taxon>Teleostei</taxon>
        <taxon>Protacanthopterygii</taxon>
        <taxon>Esociformes</taxon>
        <taxon>Umbridae</taxon>
        <taxon>Dallia</taxon>
    </lineage>
</organism>
<dbReference type="EMBL" id="CM055728">
    <property type="protein sequence ID" value="KAJ8017233.1"/>
    <property type="molecule type" value="Genomic_DNA"/>
</dbReference>
<proteinExistence type="predicted"/>
<evidence type="ECO:0000313" key="2">
    <source>
        <dbReference type="Proteomes" id="UP001157502"/>
    </source>
</evidence>
<reference evidence="1" key="1">
    <citation type="submission" date="2021-05" db="EMBL/GenBank/DDBJ databases">
        <authorList>
            <person name="Pan Q."/>
            <person name="Jouanno E."/>
            <person name="Zahm M."/>
            <person name="Klopp C."/>
            <person name="Cabau C."/>
            <person name="Louis A."/>
            <person name="Berthelot C."/>
            <person name="Parey E."/>
            <person name="Roest Crollius H."/>
            <person name="Montfort J."/>
            <person name="Robinson-Rechavi M."/>
            <person name="Bouchez O."/>
            <person name="Lampietro C."/>
            <person name="Lopez Roques C."/>
            <person name="Donnadieu C."/>
            <person name="Postlethwait J."/>
            <person name="Bobe J."/>
            <person name="Dillon D."/>
            <person name="Chandos A."/>
            <person name="von Hippel F."/>
            <person name="Guiguen Y."/>
        </authorList>
    </citation>
    <scope>NUCLEOTIDE SEQUENCE</scope>
    <source>
        <strain evidence="1">YG-Jan2019</strain>
    </source>
</reference>
<gene>
    <name evidence="1" type="ORF">DPEC_G00015680</name>
</gene>
<protein>
    <submittedName>
        <fullName evidence="1">Uncharacterized protein</fullName>
    </submittedName>
</protein>
<keyword evidence="2" id="KW-1185">Reference proteome</keyword>
<accession>A0ACC2HMH8</accession>